<gene>
    <name evidence="1" type="ORF">RO706_24630</name>
</gene>
<evidence type="ECO:0000313" key="2">
    <source>
        <dbReference type="Proteomes" id="UP001269297"/>
    </source>
</evidence>
<sequence>MLTCYELISYHFVIIIGLQKYGFSLNWQTISSFFWIYPVEKQEKTGSKECYIIKAAMLIQFISKLTVLN</sequence>
<dbReference type="EMBL" id="JAVSNG010000012">
    <property type="protein sequence ID" value="MDT4407402.1"/>
    <property type="molecule type" value="Genomic_DNA"/>
</dbReference>
<keyword evidence="2" id="KW-1185">Reference proteome</keyword>
<name>A0ABU3IYT7_9BACE</name>
<reference evidence="2" key="1">
    <citation type="submission" date="2023-07" db="EMBL/GenBank/DDBJ databases">
        <title>Reintroducing virulent viruses to syntetic microbiomes.</title>
        <authorList>
            <person name="Wilde J."/>
            <person name="Boyes R."/>
            <person name="Robinson A.V."/>
            <person name="Daisley B.A."/>
            <person name="Allen-Vercoe E."/>
        </authorList>
    </citation>
    <scope>NUCLEOTIDE SEQUENCE [LARGE SCALE GENOMIC DNA]</scope>
    <source>
        <strain evidence="2">225S_1D6FAA</strain>
    </source>
</reference>
<evidence type="ECO:0000313" key="1">
    <source>
        <dbReference type="EMBL" id="MDT4407402.1"/>
    </source>
</evidence>
<comment type="caution">
    <text evidence="1">The sequence shown here is derived from an EMBL/GenBank/DDBJ whole genome shotgun (WGS) entry which is preliminary data.</text>
</comment>
<protein>
    <submittedName>
        <fullName evidence="1">Uncharacterized protein</fullName>
    </submittedName>
</protein>
<accession>A0ABU3IYT7</accession>
<dbReference type="Proteomes" id="UP001269297">
    <property type="component" value="Unassembled WGS sequence"/>
</dbReference>
<organism evidence="1 2">
    <name type="scientific">Bacteroides koreensis</name>
    <dbReference type="NCBI Taxonomy" id="1912896"/>
    <lineage>
        <taxon>Bacteria</taxon>
        <taxon>Pseudomonadati</taxon>
        <taxon>Bacteroidota</taxon>
        <taxon>Bacteroidia</taxon>
        <taxon>Bacteroidales</taxon>
        <taxon>Bacteroidaceae</taxon>
        <taxon>Bacteroides</taxon>
    </lineage>
</organism>
<proteinExistence type="predicted"/>